<accession>A0ABP4T546</accession>
<sequence>MSVYASDPGAGIHSFSSNSSETLTRPAYARGLRHPAAARGALAYADPVTSVPRLLSVTAAALLVAALAGCADGGTAAPTASADIVIPAFAGTCEDSEGVTVIVDAAALGDADEASATWCVPTEETIVGSDALDLARIPVEGTDEYGDQVVCRVDGVPAADLVLTAEDGSDYREECASMPAAFAYWALWVKPAGGEWDYAQEGLSTLALEPGDTLELLFTLNGEPASP</sequence>
<dbReference type="EMBL" id="BAAAPK010000001">
    <property type="protein sequence ID" value="GAA1682538.1"/>
    <property type="molecule type" value="Genomic_DNA"/>
</dbReference>
<dbReference type="Proteomes" id="UP001500596">
    <property type="component" value="Unassembled WGS sequence"/>
</dbReference>
<comment type="caution">
    <text evidence="1">The sequence shown here is derived from an EMBL/GenBank/DDBJ whole genome shotgun (WGS) entry which is preliminary data.</text>
</comment>
<evidence type="ECO:0000313" key="2">
    <source>
        <dbReference type="Proteomes" id="UP001500596"/>
    </source>
</evidence>
<evidence type="ECO:0000313" key="1">
    <source>
        <dbReference type="EMBL" id="GAA1682538.1"/>
    </source>
</evidence>
<reference evidence="2" key="1">
    <citation type="journal article" date="2019" name="Int. J. Syst. Evol. Microbiol.">
        <title>The Global Catalogue of Microorganisms (GCM) 10K type strain sequencing project: providing services to taxonomists for standard genome sequencing and annotation.</title>
        <authorList>
            <consortium name="The Broad Institute Genomics Platform"/>
            <consortium name="The Broad Institute Genome Sequencing Center for Infectious Disease"/>
            <person name="Wu L."/>
            <person name="Ma J."/>
        </authorList>
    </citation>
    <scope>NUCLEOTIDE SEQUENCE [LARGE SCALE GENOMIC DNA]</scope>
    <source>
        <strain evidence="2">JCM 15575</strain>
    </source>
</reference>
<keyword evidence="2" id="KW-1185">Reference proteome</keyword>
<proteinExistence type="predicted"/>
<name>A0ABP4T546_9MICO</name>
<organism evidence="1 2">
    <name type="scientific">Microbacterium lacus</name>
    <dbReference type="NCBI Taxonomy" id="415217"/>
    <lineage>
        <taxon>Bacteria</taxon>
        <taxon>Bacillati</taxon>
        <taxon>Actinomycetota</taxon>
        <taxon>Actinomycetes</taxon>
        <taxon>Micrococcales</taxon>
        <taxon>Microbacteriaceae</taxon>
        <taxon>Microbacterium</taxon>
    </lineage>
</organism>
<gene>
    <name evidence="1" type="ORF">GCM10009807_28040</name>
</gene>
<protein>
    <recommendedName>
        <fullName evidence="3">DUF4430 domain-containing protein</fullName>
    </recommendedName>
</protein>
<evidence type="ECO:0008006" key="3">
    <source>
        <dbReference type="Google" id="ProtNLM"/>
    </source>
</evidence>